<keyword evidence="3" id="KW-0238">DNA-binding</keyword>
<dbReference type="AlphaFoldDB" id="A0A2S4HIE0"/>
<dbReference type="SUPFAM" id="SSF46785">
    <property type="entry name" value="Winged helix' DNA-binding domain"/>
    <property type="match status" value="1"/>
</dbReference>
<dbReference type="Pfam" id="PF03466">
    <property type="entry name" value="LysR_substrate"/>
    <property type="match status" value="1"/>
</dbReference>
<proteinExistence type="inferred from homology"/>
<dbReference type="PROSITE" id="PS50931">
    <property type="entry name" value="HTH_LYSR"/>
    <property type="match status" value="1"/>
</dbReference>
<dbReference type="InterPro" id="IPR036390">
    <property type="entry name" value="WH_DNA-bd_sf"/>
</dbReference>
<protein>
    <submittedName>
        <fullName evidence="6">LysR family transcriptional regulator</fullName>
    </submittedName>
</protein>
<evidence type="ECO:0000256" key="2">
    <source>
        <dbReference type="ARBA" id="ARBA00023015"/>
    </source>
</evidence>
<reference evidence="6" key="1">
    <citation type="submission" date="2018-01" db="EMBL/GenBank/DDBJ databases">
        <authorList>
            <person name="Yu X.-D."/>
        </authorList>
    </citation>
    <scope>NUCLEOTIDE SEQUENCE</scope>
    <source>
        <strain evidence="6">ZX-21</strain>
    </source>
</reference>
<dbReference type="Gene3D" id="1.10.10.10">
    <property type="entry name" value="Winged helix-like DNA-binding domain superfamily/Winged helix DNA-binding domain"/>
    <property type="match status" value="1"/>
</dbReference>
<dbReference type="PANTHER" id="PTHR30537">
    <property type="entry name" value="HTH-TYPE TRANSCRIPTIONAL REGULATOR"/>
    <property type="match status" value="1"/>
</dbReference>
<dbReference type="GO" id="GO:0043565">
    <property type="term" value="F:sequence-specific DNA binding"/>
    <property type="evidence" value="ECO:0007669"/>
    <property type="project" value="TreeGrafter"/>
</dbReference>
<dbReference type="EMBL" id="PQGG01000012">
    <property type="protein sequence ID" value="POP53755.1"/>
    <property type="molecule type" value="Genomic_DNA"/>
</dbReference>
<evidence type="ECO:0000259" key="5">
    <source>
        <dbReference type="PROSITE" id="PS50931"/>
    </source>
</evidence>
<evidence type="ECO:0000256" key="1">
    <source>
        <dbReference type="ARBA" id="ARBA00009437"/>
    </source>
</evidence>
<evidence type="ECO:0000256" key="4">
    <source>
        <dbReference type="ARBA" id="ARBA00023163"/>
    </source>
</evidence>
<evidence type="ECO:0000313" key="7">
    <source>
        <dbReference type="Proteomes" id="UP000237222"/>
    </source>
</evidence>
<comment type="caution">
    <text evidence="6">The sequence shown here is derived from an EMBL/GenBank/DDBJ whole genome shotgun (WGS) entry which is preliminary data.</text>
</comment>
<dbReference type="PANTHER" id="PTHR30537:SF3">
    <property type="entry name" value="TRANSCRIPTIONAL REGULATORY PROTEIN"/>
    <property type="match status" value="1"/>
</dbReference>
<evidence type="ECO:0000313" key="6">
    <source>
        <dbReference type="EMBL" id="POP53755.1"/>
    </source>
</evidence>
<keyword evidence="2" id="KW-0805">Transcription regulation</keyword>
<feature type="domain" description="HTH lysR-type" evidence="5">
    <location>
        <begin position="4"/>
        <end position="61"/>
    </location>
</feature>
<dbReference type="GO" id="GO:0003700">
    <property type="term" value="F:DNA-binding transcription factor activity"/>
    <property type="evidence" value="ECO:0007669"/>
    <property type="project" value="InterPro"/>
</dbReference>
<keyword evidence="4" id="KW-0804">Transcription</keyword>
<dbReference type="Gene3D" id="3.40.190.290">
    <property type="match status" value="1"/>
</dbReference>
<dbReference type="RefSeq" id="WP_103683514.1">
    <property type="nucleotide sequence ID" value="NZ_PQGG01000012.1"/>
</dbReference>
<dbReference type="OrthoDB" id="570111at2"/>
<organism evidence="6 7">
    <name type="scientific">Zhongshania marina</name>
    <dbReference type="NCBI Taxonomy" id="2304603"/>
    <lineage>
        <taxon>Bacteria</taxon>
        <taxon>Pseudomonadati</taxon>
        <taxon>Pseudomonadota</taxon>
        <taxon>Gammaproteobacteria</taxon>
        <taxon>Cellvibrionales</taxon>
        <taxon>Spongiibacteraceae</taxon>
        <taxon>Zhongshania</taxon>
    </lineage>
</organism>
<dbReference type="SUPFAM" id="SSF53850">
    <property type="entry name" value="Periplasmic binding protein-like II"/>
    <property type="match status" value="1"/>
</dbReference>
<dbReference type="GO" id="GO:0006351">
    <property type="term" value="P:DNA-templated transcription"/>
    <property type="evidence" value="ECO:0007669"/>
    <property type="project" value="TreeGrafter"/>
</dbReference>
<dbReference type="InterPro" id="IPR036388">
    <property type="entry name" value="WH-like_DNA-bd_sf"/>
</dbReference>
<dbReference type="InterPro" id="IPR000847">
    <property type="entry name" value="LysR_HTH_N"/>
</dbReference>
<name>A0A2S4HIE0_9GAMM</name>
<accession>A0A2S4HIE0</accession>
<evidence type="ECO:0000256" key="3">
    <source>
        <dbReference type="ARBA" id="ARBA00023125"/>
    </source>
</evidence>
<dbReference type="InterPro" id="IPR005119">
    <property type="entry name" value="LysR_subst-bd"/>
</dbReference>
<dbReference type="Proteomes" id="UP000237222">
    <property type="component" value="Unassembled WGS sequence"/>
</dbReference>
<comment type="similarity">
    <text evidence="1">Belongs to the LysR transcriptional regulatory family.</text>
</comment>
<gene>
    <name evidence="6" type="ORF">C0068_05650</name>
</gene>
<dbReference type="Pfam" id="PF00126">
    <property type="entry name" value="HTH_1"/>
    <property type="match status" value="1"/>
</dbReference>
<dbReference type="InterPro" id="IPR058163">
    <property type="entry name" value="LysR-type_TF_proteobact-type"/>
</dbReference>
<sequence length="308" mass="34328">MDSINWDDIRFCLAVVTEGSVTAAAKKLDVNHATVSRRISGLEAALGAILFDRSTSGWLITPVGEAVLKSAEQINEQVLGIQRTVQVDRQELSGKLRVTALDVCIQRILMPGLKAFSERYPDINIELIASENTFNLAGHEADIAFRTTNEPPPNVLGTKITKFAYAIYGNKALYESYLNGEQGICGITWMGDGHTVPAWMQKTFPNMLVRYRVNSLSIAYDLVAQGFGFALLPCGLGDSDPKLTRIESDYIEPGLDFWLLSHIDLRTTARIRIFRDFMLEAIQPYIPLIEGRMSQDEINKLRKQTGLD</sequence>